<proteinExistence type="predicted"/>
<organism evidence="3 4">
    <name type="scientific">Amycolatopsis vastitatis</name>
    <dbReference type="NCBI Taxonomy" id="1905142"/>
    <lineage>
        <taxon>Bacteria</taxon>
        <taxon>Bacillati</taxon>
        <taxon>Actinomycetota</taxon>
        <taxon>Actinomycetes</taxon>
        <taxon>Pseudonocardiales</taxon>
        <taxon>Pseudonocardiaceae</taxon>
        <taxon>Amycolatopsis</taxon>
    </lineage>
</organism>
<accession>A0A229TFU8</accession>
<name>A0A229TFU8_9PSEU</name>
<dbReference type="AlphaFoldDB" id="A0A229TFU8"/>
<feature type="region of interest" description="Disordered" evidence="1">
    <location>
        <begin position="260"/>
        <end position="279"/>
    </location>
</feature>
<evidence type="ECO:0000313" key="4">
    <source>
        <dbReference type="Proteomes" id="UP000215199"/>
    </source>
</evidence>
<keyword evidence="2" id="KW-0812">Transmembrane</keyword>
<feature type="compositionally biased region" description="Low complexity" evidence="1">
    <location>
        <begin position="192"/>
        <end position="203"/>
    </location>
</feature>
<keyword evidence="2" id="KW-1133">Transmembrane helix</keyword>
<protein>
    <submittedName>
        <fullName evidence="3">Uncharacterized protein</fullName>
    </submittedName>
</protein>
<keyword evidence="4" id="KW-1185">Reference proteome</keyword>
<reference evidence="4" key="1">
    <citation type="submission" date="2017-07" db="EMBL/GenBank/DDBJ databases">
        <title>Comparative genome mining reveals phylogenetic distribution patterns of secondary metabolites in Amycolatopsis.</title>
        <authorList>
            <person name="Adamek M."/>
            <person name="Alanjary M."/>
            <person name="Sales-Ortells H."/>
            <person name="Goodfellow M."/>
            <person name="Bull A.T."/>
            <person name="Kalinowski J."/>
            <person name="Ziemert N."/>
        </authorList>
    </citation>
    <scope>NUCLEOTIDE SEQUENCE [LARGE SCALE GENOMIC DNA]</scope>
    <source>
        <strain evidence="4">H5</strain>
    </source>
</reference>
<feature type="compositionally biased region" description="Low complexity" evidence="1">
    <location>
        <begin position="260"/>
        <end position="273"/>
    </location>
</feature>
<evidence type="ECO:0000256" key="2">
    <source>
        <dbReference type="SAM" id="Phobius"/>
    </source>
</evidence>
<feature type="region of interest" description="Disordered" evidence="1">
    <location>
        <begin position="89"/>
        <end position="116"/>
    </location>
</feature>
<feature type="transmembrane region" description="Helical" evidence="2">
    <location>
        <begin position="46"/>
        <end position="70"/>
    </location>
</feature>
<feature type="compositionally biased region" description="Pro residues" evidence="1">
    <location>
        <begin position="179"/>
        <end position="191"/>
    </location>
</feature>
<keyword evidence="2" id="KW-0472">Membrane</keyword>
<dbReference type="Proteomes" id="UP000215199">
    <property type="component" value="Unassembled WGS sequence"/>
</dbReference>
<evidence type="ECO:0000313" key="3">
    <source>
        <dbReference type="EMBL" id="OXM69619.1"/>
    </source>
</evidence>
<sequence>MGGLMTHEDLPTGMNELRQGVLEVAEEAPRQARQAARAEFRRAWKWGVLACFLVSLMVALATGVAVLNLYGRAESTDAAVAALRQQAEQSKAQGDQANAELTQRGQTPVPIPEPGKVDDSEVIIAAATARVLASMPTPQPSTSDLGQAVARYLAANPPAPQAPTAQQLAASLAGYFATSPPPSGPPGPAGEPGPRGAAGQDGQDGQDGHTPTRNEIEAAFVGYLQANPTALCPRGGTFAQLRVVLADGGVADTWQCVVTTTPLPSETPTSTETSPPPTN</sequence>
<feature type="region of interest" description="Disordered" evidence="1">
    <location>
        <begin position="175"/>
        <end position="212"/>
    </location>
</feature>
<evidence type="ECO:0000256" key="1">
    <source>
        <dbReference type="SAM" id="MobiDB-lite"/>
    </source>
</evidence>
<comment type="caution">
    <text evidence="3">The sequence shown here is derived from an EMBL/GenBank/DDBJ whole genome shotgun (WGS) entry which is preliminary data.</text>
</comment>
<dbReference type="EMBL" id="NMUL01000007">
    <property type="protein sequence ID" value="OXM69619.1"/>
    <property type="molecule type" value="Genomic_DNA"/>
</dbReference>
<feature type="compositionally biased region" description="Polar residues" evidence="1">
    <location>
        <begin position="89"/>
        <end position="106"/>
    </location>
</feature>
<gene>
    <name evidence="3" type="ORF">CF165_08910</name>
</gene>